<dbReference type="InterPro" id="IPR025701">
    <property type="entry name" value="UBQ-conjugat_E2_E"/>
</dbReference>
<name>A0A937KB43_9BACT</name>
<reference evidence="1" key="1">
    <citation type="submission" date="2021-01" db="EMBL/GenBank/DDBJ databases">
        <title>Fulvivirga kasyanovii gen. nov., sp nov., a novel member of the phylum Bacteroidetes isolated from seawater in a mussel farm.</title>
        <authorList>
            <person name="Zhao L.-H."/>
            <person name="Wang Z.-J."/>
        </authorList>
    </citation>
    <scope>NUCLEOTIDE SEQUENCE</scope>
    <source>
        <strain evidence="1">29W222</strain>
    </source>
</reference>
<dbReference type="Pfam" id="PF14462">
    <property type="entry name" value="Prok-E2_E"/>
    <property type="match status" value="1"/>
</dbReference>
<dbReference type="EMBL" id="JAEUGD010000027">
    <property type="protein sequence ID" value="MBL6446401.1"/>
    <property type="molecule type" value="Genomic_DNA"/>
</dbReference>
<dbReference type="RefSeq" id="WP_202855947.1">
    <property type="nucleotide sequence ID" value="NZ_JAEUGD010000027.1"/>
</dbReference>
<accession>A0A937KB43</accession>
<comment type="caution">
    <text evidence="1">The sequence shown here is derived from an EMBL/GenBank/DDBJ whole genome shotgun (WGS) entry which is preliminary data.</text>
</comment>
<gene>
    <name evidence="1" type="ORF">JMN32_08785</name>
</gene>
<dbReference type="Proteomes" id="UP000614216">
    <property type="component" value="Unassembled WGS sequence"/>
</dbReference>
<keyword evidence="2" id="KW-1185">Reference proteome</keyword>
<protein>
    <submittedName>
        <fullName evidence="1">Uncharacterized protein</fullName>
    </submittedName>
</protein>
<evidence type="ECO:0000313" key="1">
    <source>
        <dbReference type="EMBL" id="MBL6446401.1"/>
    </source>
</evidence>
<proteinExistence type="predicted"/>
<organism evidence="1 2">
    <name type="scientific">Fulvivirga marina</name>
    <dbReference type="NCBI Taxonomy" id="2494733"/>
    <lineage>
        <taxon>Bacteria</taxon>
        <taxon>Pseudomonadati</taxon>
        <taxon>Bacteroidota</taxon>
        <taxon>Cytophagia</taxon>
        <taxon>Cytophagales</taxon>
        <taxon>Fulvivirgaceae</taxon>
        <taxon>Fulvivirga</taxon>
    </lineage>
</organism>
<evidence type="ECO:0000313" key="2">
    <source>
        <dbReference type="Proteomes" id="UP000614216"/>
    </source>
</evidence>
<sequence length="132" mass="15872">MRRQFVLPEEDIEFLDSSFENWETICEGLHKWLIIHDFPVSDGYNIKITKAAFRIDQGYPNTQIDMVYFYPALIRVDRKPIGALANQILDGKTYQRWSRHRTSQNPWRPGIDNLESHIFLVKNWMEREFQIR</sequence>
<dbReference type="AlphaFoldDB" id="A0A937KB43"/>